<accession>A0A803PCI8</accession>
<keyword evidence="3" id="KW-1185">Reference proteome</keyword>
<dbReference type="Gramene" id="evm.model.04.1298">
    <property type="protein sequence ID" value="cds.evm.model.04.1298"/>
    <property type="gene ID" value="evm.TU.04.1298"/>
</dbReference>
<reference evidence="2" key="2">
    <citation type="submission" date="2021-03" db="UniProtKB">
        <authorList>
            <consortium name="EnsemblPlants"/>
        </authorList>
    </citation>
    <scope>IDENTIFICATION</scope>
</reference>
<evidence type="ECO:0000313" key="3">
    <source>
        <dbReference type="Proteomes" id="UP000596661"/>
    </source>
</evidence>
<sequence>MDRLIKIMLVISAVSALHMKPPSLATPYCPPPPASLLYITGPPGDQLYPIDPDYTNDAGKSISLIEARLPVLIGSGLLAVLALW</sequence>
<dbReference type="EMBL" id="UZAU01000384">
    <property type="status" value="NOT_ANNOTATED_CDS"/>
    <property type="molecule type" value="Genomic_DNA"/>
</dbReference>
<dbReference type="Proteomes" id="UP000596661">
    <property type="component" value="Chromosome 4"/>
</dbReference>
<dbReference type="PANTHER" id="PTHR35094">
    <property type="entry name" value="LEUCINE-RICH REPEAT EXTENSIN-LIKE PROTEIN 2"/>
    <property type="match status" value="1"/>
</dbReference>
<name>A0A803PCI8_CANSA</name>
<dbReference type="EnsemblPlants" id="evm.model.04.1298">
    <property type="protein sequence ID" value="cds.evm.model.04.1298"/>
    <property type="gene ID" value="evm.TU.04.1298"/>
</dbReference>
<evidence type="ECO:0000313" key="2">
    <source>
        <dbReference type="EnsemblPlants" id="cds.evm.model.04.1298"/>
    </source>
</evidence>
<dbReference type="AlphaFoldDB" id="A0A803PCI8"/>
<keyword evidence="1" id="KW-0732">Signal</keyword>
<reference evidence="2" key="1">
    <citation type="submission" date="2018-11" db="EMBL/GenBank/DDBJ databases">
        <authorList>
            <person name="Grassa J C."/>
        </authorList>
    </citation>
    <scope>NUCLEOTIDE SEQUENCE [LARGE SCALE GENOMIC DNA]</scope>
</reference>
<dbReference type="PANTHER" id="PTHR35094:SF1">
    <property type="entry name" value="PROTEIN, PUTATIVE-RELATED"/>
    <property type="match status" value="1"/>
</dbReference>
<evidence type="ECO:0000256" key="1">
    <source>
        <dbReference type="SAM" id="SignalP"/>
    </source>
</evidence>
<feature type="signal peptide" evidence="1">
    <location>
        <begin position="1"/>
        <end position="16"/>
    </location>
</feature>
<protein>
    <submittedName>
        <fullName evidence="2">Uncharacterized protein</fullName>
    </submittedName>
</protein>
<feature type="chain" id="PRO_5031185072" evidence="1">
    <location>
        <begin position="17"/>
        <end position="84"/>
    </location>
</feature>
<organism evidence="2 3">
    <name type="scientific">Cannabis sativa</name>
    <name type="common">Hemp</name>
    <name type="synonym">Marijuana</name>
    <dbReference type="NCBI Taxonomy" id="3483"/>
    <lineage>
        <taxon>Eukaryota</taxon>
        <taxon>Viridiplantae</taxon>
        <taxon>Streptophyta</taxon>
        <taxon>Embryophyta</taxon>
        <taxon>Tracheophyta</taxon>
        <taxon>Spermatophyta</taxon>
        <taxon>Magnoliopsida</taxon>
        <taxon>eudicotyledons</taxon>
        <taxon>Gunneridae</taxon>
        <taxon>Pentapetalae</taxon>
        <taxon>rosids</taxon>
        <taxon>fabids</taxon>
        <taxon>Rosales</taxon>
        <taxon>Cannabaceae</taxon>
        <taxon>Cannabis</taxon>
    </lineage>
</organism>
<proteinExistence type="predicted"/>